<name>A0A1I3QMS9_9SPHI</name>
<evidence type="ECO:0000313" key="3">
    <source>
        <dbReference type="Proteomes" id="UP000198670"/>
    </source>
</evidence>
<dbReference type="STRING" id="1477437.SAMN05444682_10930"/>
<accession>A0A1I3QMS9</accession>
<dbReference type="Pfam" id="PF13472">
    <property type="entry name" value="Lipase_GDSL_2"/>
    <property type="match status" value="1"/>
</dbReference>
<dbReference type="Gene3D" id="3.40.50.1110">
    <property type="entry name" value="SGNH hydrolase"/>
    <property type="match status" value="1"/>
</dbReference>
<evidence type="ECO:0000259" key="1">
    <source>
        <dbReference type="Pfam" id="PF13472"/>
    </source>
</evidence>
<dbReference type="OrthoDB" id="9794725at2"/>
<proteinExistence type="predicted"/>
<dbReference type="EMBL" id="FOQO01000009">
    <property type="protein sequence ID" value="SFJ34526.1"/>
    <property type="molecule type" value="Genomic_DNA"/>
</dbReference>
<protein>
    <submittedName>
        <fullName evidence="2">Lysophospholipase L1</fullName>
    </submittedName>
</protein>
<dbReference type="PANTHER" id="PTHR30383:SF5">
    <property type="entry name" value="SGNH HYDROLASE-TYPE ESTERASE DOMAIN-CONTAINING PROTEIN"/>
    <property type="match status" value="1"/>
</dbReference>
<dbReference type="GO" id="GO:0004622">
    <property type="term" value="F:phosphatidylcholine lysophospholipase activity"/>
    <property type="evidence" value="ECO:0007669"/>
    <property type="project" value="TreeGrafter"/>
</dbReference>
<organism evidence="2 3">
    <name type="scientific">Parapedobacter indicus</name>
    <dbReference type="NCBI Taxonomy" id="1477437"/>
    <lineage>
        <taxon>Bacteria</taxon>
        <taxon>Pseudomonadati</taxon>
        <taxon>Bacteroidota</taxon>
        <taxon>Sphingobacteriia</taxon>
        <taxon>Sphingobacteriales</taxon>
        <taxon>Sphingobacteriaceae</taxon>
        <taxon>Parapedobacter</taxon>
    </lineage>
</organism>
<dbReference type="Proteomes" id="UP000198670">
    <property type="component" value="Unassembled WGS sequence"/>
</dbReference>
<dbReference type="PANTHER" id="PTHR30383">
    <property type="entry name" value="THIOESTERASE 1/PROTEASE 1/LYSOPHOSPHOLIPASE L1"/>
    <property type="match status" value="1"/>
</dbReference>
<evidence type="ECO:0000313" key="2">
    <source>
        <dbReference type="EMBL" id="SFJ34526.1"/>
    </source>
</evidence>
<gene>
    <name evidence="2" type="ORF">SAMN05444682_10930</name>
</gene>
<dbReference type="SUPFAM" id="SSF52266">
    <property type="entry name" value="SGNH hydrolase"/>
    <property type="match status" value="1"/>
</dbReference>
<sequence>MTRNFIMDRKTFILDLIIALPFLSEPNFATDRVLVNAGVGGNNSRDLLNRLDRDCLSHKPNLVILMAGTNDMNSAKHVPPNEFKQNVLTIIRRIKATGSNLLLLTTLPFFEPYLLQRHPKEFYEPEGPTGRWRSLNKMIKRIASETNSHLLDVGQIIEKIGKIGEDNDSLLQNEINSGKMDGVHPTPNGYRFIALAVSQYIRDNDLPTGRIVCFGDSITKGDGSVDKESYPAYLKKLLS</sequence>
<reference evidence="2 3" key="1">
    <citation type="submission" date="2016-10" db="EMBL/GenBank/DDBJ databases">
        <authorList>
            <person name="de Groot N.N."/>
        </authorList>
    </citation>
    <scope>NUCLEOTIDE SEQUENCE [LARGE SCALE GENOMIC DNA]</scope>
    <source>
        <strain evidence="2 3">RK1</strain>
    </source>
</reference>
<dbReference type="AlphaFoldDB" id="A0A1I3QMS9"/>
<dbReference type="InterPro" id="IPR013830">
    <property type="entry name" value="SGNH_hydro"/>
</dbReference>
<dbReference type="InterPro" id="IPR051532">
    <property type="entry name" value="Ester_Hydrolysis_Enzymes"/>
</dbReference>
<keyword evidence="3" id="KW-1185">Reference proteome</keyword>
<dbReference type="InterPro" id="IPR036514">
    <property type="entry name" value="SGNH_hydro_sf"/>
</dbReference>
<feature type="domain" description="SGNH hydrolase-type esterase" evidence="1">
    <location>
        <begin position="32"/>
        <end position="191"/>
    </location>
</feature>